<protein>
    <submittedName>
        <fullName evidence="4">Glycosyl hydrolase</fullName>
    </submittedName>
</protein>
<feature type="domain" description="Glycosyl hydrolase family 13 catalytic" evidence="3">
    <location>
        <begin position="289"/>
        <end position="699"/>
    </location>
</feature>
<dbReference type="InterPro" id="IPR014756">
    <property type="entry name" value="Ig_E-set"/>
</dbReference>
<keyword evidence="4" id="KW-0378">Hydrolase</keyword>
<proteinExistence type="predicted"/>
<dbReference type="GO" id="GO:0005975">
    <property type="term" value="P:carbohydrate metabolic process"/>
    <property type="evidence" value="ECO:0007669"/>
    <property type="project" value="InterPro"/>
</dbReference>
<dbReference type="SUPFAM" id="SSF51445">
    <property type="entry name" value="(Trans)glycosidases"/>
    <property type="match status" value="1"/>
</dbReference>
<reference evidence="4 5" key="1">
    <citation type="submission" date="2015-09" db="EMBL/GenBank/DDBJ databases">
        <title>Sorangium comparison.</title>
        <authorList>
            <person name="Zaburannyi N."/>
            <person name="Bunk B."/>
            <person name="Overmann J."/>
            <person name="Mueller R."/>
        </authorList>
    </citation>
    <scope>NUCLEOTIDE SEQUENCE [LARGE SCALE GENOMIC DNA]</scope>
    <source>
        <strain evidence="4 5">So ce26</strain>
    </source>
</reference>
<dbReference type="GO" id="GO:0016787">
    <property type="term" value="F:hydrolase activity"/>
    <property type="evidence" value="ECO:0007669"/>
    <property type="project" value="UniProtKB-KW"/>
</dbReference>
<gene>
    <name evidence="4" type="ORF">SOCE26_081560</name>
</gene>
<dbReference type="Gene3D" id="2.60.40.1180">
    <property type="entry name" value="Golgi alpha-mannosidase II"/>
    <property type="match status" value="1"/>
</dbReference>
<dbReference type="SUPFAM" id="SSF81296">
    <property type="entry name" value="E set domains"/>
    <property type="match status" value="1"/>
</dbReference>
<accession>A0A2L0F505</accession>
<feature type="signal peptide" evidence="2">
    <location>
        <begin position="1"/>
        <end position="24"/>
    </location>
</feature>
<feature type="region of interest" description="Disordered" evidence="1">
    <location>
        <begin position="298"/>
        <end position="318"/>
    </location>
</feature>
<feature type="chain" id="PRO_5014960058" evidence="2">
    <location>
        <begin position="25"/>
        <end position="792"/>
    </location>
</feature>
<sequence>MSSRPPSFLIAAVSAVLFPLLPLACGDSAPDSGQVPPGATTTGGGGNGGAGGIPSTGGAAPGNGGAGGVADPDPPDDILCPTTFTFRPPPGATEVLVPGEWNGFDLSSAPEMIETSTPGELAATLALPPGLHAYKLAYRSGGELVWALDPAAARRKYVGGVENSAVKVPDCRLPVLSVASSQATRITPGQGSFEAHLVYLDGIEGAGPDTSAFEATLQDQDGATRPLTDQELSVDPSGDVQIALEGLADGKHRVTVRAATRNGRAGEPLRLVFWVEAEPFSWEDALIYMVVTDRYRDGDPDLNAPPTPGADPRGDWAGGDLEGLRQGIEDGTLDALGVRAIWLTPFQENPAGAYLAGDGVHQVTGYHGYWPIKAREVDPRLGGAAALRALVAEAHRHGIRVLQDFVVNHVHEEHEYVASHPEWFRTGCVCGTDGCDWTSHALDCMFAGYLPDVDHTVPEANAAFVEDAMYWLDEFDLDGLRVDAVKHVEEIATRNLAAEVRETFEPAGTRYFLMGETAMGWNDCADPCNDENYGTIAKYIGPFGLDGQFDFVLYHGVSYRTFAWGDRGMLHAAYWTEHGQRRWPEGAIMTPYLGSHDTPRFATLADYLGNSPSRGRDVPGRQWTDVAEAPESPEVYARVRLATAWLLGLPGAPLLYYGDEYGEWGGADPNNRSLWRSEEELTADERETLDYVRSLGAARRRIPALRRGAYVNLAATEDTLVFGRRLDPGRSAVVALTRAGEAQEIEVEVAAALGLPSGTALTDALGGGSAAVSAAGTLSLRVPPGGALILAP</sequence>
<dbReference type="InterPro" id="IPR017853">
    <property type="entry name" value="GH"/>
</dbReference>
<evidence type="ECO:0000256" key="1">
    <source>
        <dbReference type="SAM" id="MobiDB-lite"/>
    </source>
</evidence>
<feature type="region of interest" description="Disordered" evidence="1">
    <location>
        <begin position="29"/>
        <end position="84"/>
    </location>
</feature>
<dbReference type="Pfam" id="PF00128">
    <property type="entry name" value="Alpha-amylase"/>
    <property type="match status" value="2"/>
</dbReference>
<organism evidence="4 5">
    <name type="scientific">Sorangium cellulosum</name>
    <name type="common">Polyangium cellulosum</name>
    <dbReference type="NCBI Taxonomy" id="56"/>
    <lineage>
        <taxon>Bacteria</taxon>
        <taxon>Pseudomonadati</taxon>
        <taxon>Myxococcota</taxon>
        <taxon>Polyangia</taxon>
        <taxon>Polyangiales</taxon>
        <taxon>Polyangiaceae</taxon>
        <taxon>Sorangium</taxon>
    </lineage>
</organism>
<dbReference type="OrthoDB" id="9760647at2"/>
<evidence type="ECO:0000259" key="3">
    <source>
        <dbReference type="SMART" id="SM00642"/>
    </source>
</evidence>
<dbReference type="AlphaFoldDB" id="A0A2L0F505"/>
<name>A0A2L0F505_SORCE</name>
<dbReference type="EMBL" id="CP012673">
    <property type="protein sequence ID" value="AUX46650.1"/>
    <property type="molecule type" value="Genomic_DNA"/>
</dbReference>
<feature type="compositionally biased region" description="Gly residues" evidence="1">
    <location>
        <begin position="41"/>
        <end position="68"/>
    </location>
</feature>
<evidence type="ECO:0000313" key="5">
    <source>
        <dbReference type="Proteomes" id="UP000238348"/>
    </source>
</evidence>
<evidence type="ECO:0000313" key="4">
    <source>
        <dbReference type="EMBL" id="AUX46650.1"/>
    </source>
</evidence>
<dbReference type="PANTHER" id="PTHR10357">
    <property type="entry name" value="ALPHA-AMYLASE FAMILY MEMBER"/>
    <property type="match status" value="1"/>
</dbReference>
<dbReference type="InterPro" id="IPR006047">
    <property type="entry name" value="GH13_cat_dom"/>
</dbReference>
<keyword evidence="2" id="KW-0732">Signal</keyword>
<dbReference type="InterPro" id="IPR013783">
    <property type="entry name" value="Ig-like_fold"/>
</dbReference>
<dbReference type="InterPro" id="IPR013780">
    <property type="entry name" value="Glyco_hydro_b"/>
</dbReference>
<dbReference type="Proteomes" id="UP000238348">
    <property type="component" value="Chromosome"/>
</dbReference>
<dbReference type="Gene3D" id="3.20.20.80">
    <property type="entry name" value="Glycosidases"/>
    <property type="match status" value="1"/>
</dbReference>
<dbReference type="SMART" id="SM00642">
    <property type="entry name" value="Aamy"/>
    <property type="match status" value="1"/>
</dbReference>
<dbReference type="RefSeq" id="WP_104984800.1">
    <property type="nucleotide sequence ID" value="NZ_CP012673.1"/>
</dbReference>
<evidence type="ECO:0000256" key="2">
    <source>
        <dbReference type="SAM" id="SignalP"/>
    </source>
</evidence>
<dbReference type="Gene3D" id="2.60.40.10">
    <property type="entry name" value="Immunoglobulins"/>
    <property type="match status" value="1"/>
</dbReference>